<evidence type="ECO:0000256" key="2">
    <source>
        <dbReference type="ARBA" id="ARBA00022679"/>
    </source>
</evidence>
<dbReference type="GO" id="GO:0008443">
    <property type="term" value="F:phosphofructokinase activity"/>
    <property type="evidence" value="ECO:0007669"/>
    <property type="project" value="TreeGrafter"/>
</dbReference>
<evidence type="ECO:0000256" key="3">
    <source>
        <dbReference type="ARBA" id="ARBA00022741"/>
    </source>
</evidence>
<accession>A0A537IWC5</accession>
<sequence>MVLILCPNLCLDRVIVVPGFSPGRIHRGESGVALASGKGLNVARAVHALGERATVIGLVGSDDNGRAIVRGARARGISLRAVRVEGPTRVCTLIIDPGNAETVINEPGPEAGAGIDEQLLAHLRAGLRRARVLVLAGSVPAALPQNFYARAIELSREVKRVPAILDAAGAPLRLGLLAKPSLIKVNRTEMADVLARPLASVDDVLDAADTLRAQTRGEVIVTMGASGAALITAEGRWHLSPPEVTRINTIGAGDSLTAGVVVGLLRGHSLLDAARTGVAAAAADVTTLLPGTIDAEQVGALLPQVAVQASAR</sequence>
<proteinExistence type="inferred from homology"/>
<protein>
    <recommendedName>
        <fullName evidence="7">Carbohydrate kinase PfkB domain-containing protein</fullName>
    </recommendedName>
</protein>
<dbReference type="PANTHER" id="PTHR46566">
    <property type="entry name" value="1-PHOSPHOFRUCTOKINASE-RELATED"/>
    <property type="match status" value="1"/>
</dbReference>
<dbReference type="PANTHER" id="PTHR46566:SF2">
    <property type="entry name" value="ATP-DEPENDENT 6-PHOSPHOFRUCTOKINASE ISOZYME 2"/>
    <property type="match status" value="1"/>
</dbReference>
<name>A0A537IWC5_9BACT</name>
<dbReference type="CDD" id="cd01164">
    <property type="entry name" value="FruK_PfkB_like"/>
    <property type="match status" value="1"/>
</dbReference>
<dbReference type="PIRSF" id="PIRSF000535">
    <property type="entry name" value="1PFK/6PFK/LacC"/>
    <property type="match status" value="1"/>
</dbReference>
<dbReference type="GO" id="GO:0005524">
    <property type="term" value="F:ATP binding"/>
    <property type="evidence" value="ECO:0007669"/>
    <property type="project" value="UniProtKB-KW"/>
</dbReference>
<dbReference type="NCBIfam" id="TIGR03168">
    <property type="entry name" value="1-PFK"/>
    <property type="match status" value="1"/>
</dbReference>
<reference evidence="8 9" key="1">
    <citation type="journal article" date="2019" name="Nat. Microbiol.">
        <title>Mediterranean grassland soil C-N compound turnover is dependent on rainfall and depth, and is mediated by genomically divergent microorganisms.</title>
        <authorList>
            <person name="Diamond S."/>
            <person name="Andeer P.F."/>
            <person name="Li Z."/>
            <person name="Crits-Christoph A."/>
            <person name="Burstein D."/>
            <person name="Anantharaman K."/>
            <person name="Lane K.R."/>
            <person name="Thomas B.C."/>
            <person name="Pan C."/>
            <person name="Northen T.R."/>
            <person name="Banfield J.F."/>
        </authorList>
    </citation>
    <scope>NUCLEOTIDE SEQUENCE [LARGE SCALE GENOMIC DNA]</scope>
    <source>
        <strain evidence="8">NP_8</strain>
    </source>
</reference>
<evidence type="ECO:0000256" key="6">
    <source>
        <dbReference type="PIRNR" id="PIRNR000535"/>
    </source>
</evidence>
<dbReference type="EMBL" id="VBAP01000042">
    <property type="protein sequence ID" value="TMI75619.1"/>
    <property type="molecule type" value="Genomic_DNA"/>
</dbReference>
<dbReference type="Gene3D" id="3.40.1190.20">
    <property type="match status" value="1"/>
</dbReference>
<keyword evidence="2 6" id="KW-0808">Transferase</keyword>
<comment type="similarity">
    <text evidence="1">Belongs to the carbohydrate kinase PfkB family.</text>
</comment>
<dbReference type="Pfam" id="PF00294">
    <property type="entry name" value="PfkB"/>
    <property type="match status" value="1"/>
</dbReference>
<gene>
    <name evidence="8" type="ORF">E6H05_06130</name>
</gene>
<evidence type="ECO:0000313" key="8">
    <source>
        <dbReference type="EMBL" id="TMI75619.1"/>
    </source>
</evidence>
<keyword evidence="5" id="KW-0067">ATP-binding</keyword>
<dbReference type="InterPro" id="IPR017583">
    <property type="entry name" value="Tagatose/fructose_Pkinase"/>
</dbReference>
<dbReference type="InterPro" id="IPR011611">
    <property type="entry name" value="PfkB_dom"/>
</dbReference>
<organism evidence="8 9">
    <name type="scientific">Candidatus Segetimicrobium genomatis</name>
    <dbReference type="NCBI Taxonomy" id="2569760"/>
    <lineage>
        <taxon>Bacteria</taxon>
        <taxon>Bacillati</taxon>
        <taxon>Candidatus Sysuimicrobiota</taxon>
        <taxon>Candidatus Sysuimicrobiia</taxon>
        <taxon>Candidatus Sysuimicrobiales</taxon>
        <taxon>Candidatus Segetimicrobiaceae</taxon>
        <taxon>Candidatus Segetimicrobium</taxon>
    </lineage>
</organism>
<evidence type="ECO:0000256" key="1">
    <source>
        <dbReference type="ARBA" id="ARBA00010688"/>
    </source>
</evidence>
<evidence type="ECO:0000256" key="5">
    <source>
        <dbReference type="ARBA" id="ARBA00022840"/>
    </source>
</evidence>
<keyword evidence="3" id="KW-0547">Nucleotide-binding</keyword>
<dbReference type="InterPro" id="IPR029056">
    <property type="entry name" value="Ribokinase-like"/>
</dbReference>
<dbReference type="AlphaFoldDB" id="A0A537IWC5"/>
<keyword evidence="4" id="KW-0418">Kinase</keyword>
<evidence type="ECO:0000313" key="9">
    <source>
        <dbReference type="Proteomes" id="UP000318834"/>
    </source>
</evidence>
<comment type="caution">
    <text evidence="8">The sequence shown here is derived from an EMBL/GenBank/DDBJ whole genome shotgun (WGS) entry which is preliminary data.</text>
</comment>
<dbReference type="GO" id="GO:0005829">
    <property type="term" value="C:cytosol"/>
    <property type="evidence" value="ECO:0007669"/>
    <property type="project" value="TreeGrafter"/>
</dbReference>
<evidence type="ECO:0000259" key="7">
    <source>
        <dbReference type="Pfam" id="PF00294"/>
    </source>
</evidence>
<dbReference type="InterPro" id="IPR002173">
    <property type="entry name" value="Carboh/pur_kinase_PfkB_CS"/>
</dbReference>
<dbReference type="Proteomes" id="UP000318834">
    <property type="component" value="Unassembled WGS sequence"/>
</dbReference>
<feature type="domain" description="Carbohydrate kinase PfkB" evidence="7">
    <location>
        <begin position="11"/>
        <end position="287"/>
    </location>
</feature>
<dbReference type="SUPFAM" id="SSF53613">
    <property type="entry name" value="Ribokinase-like"/>
    <property type="match status" value="1"/>
</dbReference>
<dbReference type="PROSITE" id="PS00584">
    <property type="entry name" value="PFKB_KINASES_2"/>
    <property type="match status" value="1"/>
</dbReference>
<evidence type="ECO:0000256" key="4">
    <source>
        <dbReference type="ARBA" id="ARBA00022777"/>
    </source>
</evidence>